<gene>
    <name evidence="2" type="ORF">B0A71_12765</name>
    <name evidence="1" type="ORF">BHE19_12105</name>
</gene>
<sequence length="73" mass="8184">MGNREILEQLVRIKKEVTDLGLKHIENQMPVVLSDIGKVLKPFTDIDSSINFALKKLSDEFTGSIPKSNSIRS</sequence>
<proteinExistence type="predicted"/>
<evidence type="ECO:0000313" key="4">
    <source>
        <dbReference type="Proteomes" id="UP000198319"/>
    </source>
</evidence>
<dbReference type="RefSeq" id="WP_070907722.1">
    <property type="nucleotide sequence ID" value="NZ_MIKE01000024.1"/>
</dbReference>
<comment type="caution">
    <text evidence="1">The sequence shown here is derived from an EMBL/GenBank/DDBJ whole genome shotgun (WGS) entry which is preliminary data.</text>
</comment>
<accession>A0A1S1J4P4</accession>
<dbReference type="OrthoDB" id="1366605at2"/>
<reference evidence="2 4" key="3">
    <citation type="submission" date="2016-11" db="EMBL/GenBank/DDBJ databases">
        <title>Whole genomes of Flavobacteriaceae.</title>
        <authorList>
            <person name="Stine C."/>
            <person name="Li C."/>
            <person name="Tadesse D."/>
        </authorList>
    </citation>
    <scope>NUCLEOTIDE SEQUENCE [LARGE SCALE GENOMIC DNA]</scope>
    <source>
        <strain evidence="2 4">ATCC BAA-2541</strain>
    </source>
</reference>
<evidence type="ECO:0000313" key="1">
    <source>
        <dbReference type="EMBL" id="OHT44455.1"/>
    </source>
</evidence>
<name>A0A1S1J4P4_9FLAO</name>
<dbReference type="EMBL" id="MIKE01000024">
    <property type="protein sequence ID" value="OHT44455.1"/>
    <property type="molecule type" value="Genomic_DNA"/>
</dbReference>
<dbReference type="STRING" id="1278819.BHE19_12105"/>
<evidence type="ECO:0000313" key="2">
    <source>
        <dbReference type="EMBL" id="OXB19409.1"/>
    </source>
</evidence>
<reference evidence="3" key="1">
    <citation type="submission" date="2016-09" db="EMBL/GenBank/DDBJ databases">
        <authorList>
            <person name="Chen S."/>
            <person name="Walker E."/>
        </authorList>
    </citation>
    <scope>NUCLEOTIDE SEQUENCE [LARGE SCALE GENOMIC DNA]</scope>
    <source>
        <strain evidence="3">MSU</strain>
    </source>
</reference>
<organism evidence="1 3">
    <name type="scientific">Flavobacterium tructae</name>
    <dbReference type="NCBI Taxonomy" id="1114873"/>
    <lineage>
        <taxon>Bacteria</taxon>
        <taxon>Pseudomonadati</taxon>
        <taxon>Bacteroidota</taxon>
        <taxon>Flavobacteriia</taxon>
        <taxon>Flavobacteriales</taxon>
        <taxon>Flavobacteriaceae</taxon>
        <taxon>Flavobacterium</taxon>
    </lineage>
</organism>
<dbReference type="Proteomes" id="UP000198319">
    <property type="component" value="Unassembled WGS sequence"/>
</dbReference>
<dbReference type="EMBL" id="MUHG01000018">
    <property type="protein sequence ID" value="OXB19409.1"/>
    <property type="molecule type" value="Genomic_DNA"/>
</dbReference>
<dbReference type="Proteomes" id="UP000180252">
    <property type="component" value="Unassembled WGS sequence"/>
</dbReference>
<keyword evidence="4" id="KW-1185">Reference proteome</keyword>
<evidence type="ECO:0000313" key="3">
    <source>
        <dbReference type="Proteomes" id="UP000180252"/>
    </source>
</evidence>
<protein>
    <submittedName>
        <fullName evidence="1">Uncharacterized protein</fullName>
    </submittedName>
</protein>
<reference evidence="1" key="2">
    <citation type="submission" date="2016-09" db="EMBL/GenBank/DDBJ databases">
        <authorList>
            <person name="Capua I."/>
            <person name="De Benedictis P."/>
            <person name="Joannis T."/>
            <person name="Lombin L.H."/>
            <person name="Cattoli G."/>
        </authorList>
    </citation>
    <scope>NUCLEOTIDE SEQUENCE [LARGE SCALE GENOMIC DNA]</scope>
    <source>
        <strain evidence="1">MSU</strain>
    </source>
</reference>
<dbReference type="AlphaFoldDB" id="A0A1S1J4P4"/>